<reference evidence="2 3" key="1">
    <citation type="journal article" date="2015" name="Plant Cell">
        <title>Oil accumulation by the oleaginous diatom Fistulifera solaris as revealed by the genome and transcriptome.</title>
        <authorList>
            <person name="Tanaka T."/>
            <person name="Maeda Y."/>
            <person name="Veluchamy A."/>
            <person name="Tanaka M."/>
            <person name="Abida H."/>
            <person name="Marechal E."/>
            <person name="Bowler C."/>
            <person name="Muto M."/>
            <person name="Sunaga Y."/>
            <person name="Tanaka M."/>
            <person name="Yoshino T."/>
            <person name="Taniguchi T."/>
            <person name="Fukuda Y."/>
            <person name="Nemoto M."/>
            <person name="Matsumoto M."/>
            <person name="Wong P.S."/>
            <person name="Aburatani S."/>
            <person name="Fujibuchi W."/>
        </authorList>
    </citation>
    <scope>NUCLEOTIDE SEQUENCE [LARGE SCALE GENOMIC DNA]</scope>
    <source>
        <strain evidence="2 3">JPCC DA0580</strain>
    </source>
</reference>
<dbReference type="CDD" id="cd18316">
    <property type="entry name" value="BTB_POZ_KCTD-like"/>
    <property type="match status" value="1"/>
</dbReference>
<evidence type="ECO:0000313" key="2">
    <source>
        <dbReference type="EMBL" id="GAX22427.1"/>
    </source>
</evidence>
<comment type="caution">
    <text evidence="2">The sequence shown here is derived from an EMBL/GenBank/DDBJ whole genome shotgun (WGS) entry which is preliminary data.</text>
</comment>
<keyword evidence="3" id="KW-1185">Reference proteome</keyword>
<dbReference type="OrthoDB" id="45549at2759"/>
<accession>A0A1Z5K869</accession>
<dbReference type="Proteomes" id="UP000198406">
    <property type="component" value="Unassembled WGS sequence"/>
</dbReference>
<feature type="domain" description="BTB" evidence="1">
    <location>
        <begin position="3"/>
        <end position="73"/>
    </location>
</feature>
<organism evidence="2 3">
    <name type="scientific">Fistulifera solaris</name>
    <name type="common">Oleaginous diatom</name>
    <dbReference type="NCBI Taxonomy" id="1519565"/>
    <lineage>
        <taxon>Eukaryota</taxon>
        <taxon>Sar</taxon>
        <taxon>Stramenopiles</taxon>
        <taxon>Ochrophyta</taxon>
        <taxon>Bacillariophyta</taxon>
        <taxon>Bacillariophyceae</taxon>
        <taxon>Bacillariophycidae</taxon>
        <taxon>Naviculales</taxon>
        <taxon>Naviculaceae</taxon>
        <taxon>Fistulifera</taxon>
    </lineage>
</organism>
<dbReference type="InterPro" id="IPR011333">
    <property type="entry name" value="SKP1/BTB/POZ_sf"/>
</dbReference>
<evidence type="ECO:0000259" key="1">
    <source>
        <dbReference type="PROSITE" id="PS50097"/>
    </source>
</evidence>
<sequence>MDSSVPLDVGGTFYRVARDTIEHHGDSMLSRIVSTHSNENGAENAPIIFIEGNGRLFEYVLDYMRTGKVYLPPSVTRAAMKKEFDSYGIPADMNKVVEKHGNEYARDLAARIEAKQKELDLLRAEVFAFQLSHLLEFQALASRHTGPPFCLYVMDNDYPPCCKNNQDLLRQQLASIGLDLVSSMQSGQNQHCITVEYADMQS</sequence>
<dbReference type="GO" id="GO:0051260">
    <property type="term" value="P:protein homooligomerization"/>
    <property type="evidence" value="ECO:0007669"/>
    <property type="project" value="InterPro"/>
</dbReference>
<dbReference type="PROSITE" id="PS50097">
    <property type="entry name" value="BTB"/>
    <property type="match status" value="1"/>
</dbReference>
<dbReference type="PANTHER" id="PTHR14499:SF136">
    <property type="entry name" value="GH08630P"/>
    <property type="match status" value="1"/>
</dbReference>
<dbReference type="PANTHER" id="PTHR14499">
    <property type="entry name" value="POTASSIUM CHANNEL TETRAMERIZATION DOMAIN-CONTAINING"/>
    <property type="match status" value="1"/>
</dbReference>
<name>A0A1Z5K869_FISSO</name>
<dbReference type="SUPFAM" id="SSF54695">
    <property type="entry name" value="POZ domain"/>
    <property type="match status" value="1"/>
</dbReference>
<dbReference type="InterPro" id="IPR000210">
    <property type="entry name" value="BTB/POZ_dom"/>
</dbReference>
<dbReference type="Pfam" id="PF02214">
    <property type="entry name" value="BTB_2"/>
    <property type="match status" value="1"/>
</dbReference>
<gene>
    <name evidence="2" type="ORF">FisN_14Hu041</name>
</gene>
<dbReference type="InterPro" id="IPR003131">
    <property type="entry name" value="T1-type_BTB"/>
</dbReference>
<evidence type="ECO:0000313" key="3">
    <source>
        <dbReference type="Proteomes" id="UP000198406"/>
    </source>
</evidence>
<proteinExistence type="predicted"/>
<dbReference type="InParanoid" id="A0A1Z5K869"/>
<dbReference type="AlphaFoldDB" id="A0A1Z5K869"/>
<dbReference type="EMBL" id="BDSP01000184">
    <property type="protein sequence ID" value="GAX22427.1"/>
    <property type="molecule type" value="Genomic_DNA"/>
</dbReference>
<dbReference type="Gene3D" id="3.30.710.10">
    <property type="entry name" value="Potassium Channel Kv1.1, Chain A"/>
    <property type="match status" value="1"/>
</dbReference>
<protein>
    <recommendedName>
        <fullName evidence="1">BTB domain-containing protein</fullName>
    </recommendedName>
</protein>